<dbReference type="AlphaFoldDB" id="A0AAV0Y8I8"/>
<feature type="domain" description="HAT C-terminal dimerisation" evidence="1">
    <location>
        <begin position="169"/>
        <end position="227"/>
    </location>
</feature>
<comment type="caution">
    <text evidence="2">The sequence shown here is derived from an EMBL/GenBank/DDBJ whole genome shotgun (WGS) entry which is preliminary data.</text>
</comment>
<dbReference type="EMBL" id="CARXXK010001572">
    <property type="protein sequence ID" value="CAI6376756.1"/>
    <property type="molecule type" value="Genomic_DNA"/>
</dbReference>
<sequence>MARVRKDLSFAQKLEILDKIKLQLPGCNIRRLSEILGDHFDVVTVYSVKTWLQNLAFLTDITAHLNTLNVELQGKDGTIIELLSSINGFKSKLILLKSQLNESNLNNFPNLKDFFEKQKCTVTVAIYCSEVEKVYNEFERRFKDIQKLEPIITFMSFPFSETNTRGSETDFWNFLSEEKYPGLRNVALQLHSYFGSTYLCETSFSHMKMIKTEFRSTLSDDHLEQCLRLTVSNYSPDYDQLVNDMQCHTSTMARSTK</sequence>
<keyword evidence="3" id="KW-1185">Reference proteome</keyword>
<dbReference type="Pfam" id="PF05699">
    <property type="entry name" value="Dimer_Tnp_hAT"/>
    <property type="match status" value="1"/>
</dbReference>
<dbReference type="PANTHER" id="PTHR45913">
    <property type="entry name" value="EPM2A-INTERACTING PROTEIN 1"/>
    <property type="match status" value="1"/>
</dbReference>
<dbReference type="InterPro" id="IPR008906">
    <property type="entry name" value="HATC_C_dom"/>
</dbReference>
<evidence type="ECO:0000313" key="2">
    <source>
        <dbReference type="EMBL" id="CAI6376756.1"/>
    </source>
</evidence>
<evidence type="ECO:0000313" key="3">
    <source>
        <dbReference type="Proteomes" id="UP001160148"/>
    </source>
</evidence>
<organism evidence="2 3">
    <name type="scientific">Macrosiphum euphorbiae</name>
    <name type="common">potato aphid</name>
    <dbReference type="NCBI Taxonomy" id="13131"/>
    <lineage>
        <taxon>Eukaryota</taxon>
        <taxon>Metazoa</taxon>
        <taxon>Ecdysozoa</taxon>
        <taxon>Arthropoda</taxon>
        <taxon>Hexapoda</taxon>
        <taxon>Insecta</taxon>
        <taxon>Pterygota</taxon>
        <taxon>Neoptera</taxon>
        <taxon>Paraneoptera</taxon>
        <taxon>Hemiptera</taxon>
        <taxon>Sternorrhyncha</taxon>
        <taxon>Aphidomorpha</taxon>
        <taxon>Aphidoidea</taxon>
        <taxon>Aphididae</taxon>
        <taxon>Macrosiphini</taxon>
        <taxon>Macrosiphum</taxon>
    </lineage>
</organism>
<dbReference type="PANTHER" id="PTHR45913:SF21">
    <property type="entry name" value="DUF4371 DOMAIN-CONTAINING PROTEIN"/>
    <property type="match status" value="1"/>
</dbReference>
<evidence type="ECO:0000259" key="1">
    <source>
        <dbReference type="Pfam" id="PF05699"/>
    </source>
</evidence>
<reference evidence="2 3" key="1">
    <citation type="submission" date="2023-01" db="EMBL/GenBank/DDBJ databases">
        <authorList>
            <person name="Whitehead M."/>
        </authorList>
    </citation>
    <scope>NUCLEOTIDE SEQUENCE [LARGE SCALE GENOMIC DNA]</scope>
</reference>
<dbReference type="SUPFAM" id="SSF53098">
    <property type="entry name" value="Ribonuclease H-like"/>
    <property type="match status" value="1"/>
</dbReference>
<accession>A0AAV0Y8I8</accession>
<gene>
    <name evidence="2" type="ORF">MEUPH1_LOCUS30094</name>
</gene>
<dbReference type="Proteomes" id="UP001160148">
    <property type="component" value="Unassembled WGS sequence"/>
</dbReference>
<dbReference type="GO" id="GO:0046983">
    <property type="term" value="F:protein dimerization activity"/>
    <property type="evidence" value="ECO:0007669"/>
    <property type="project" value="InterPro"/>
</dbReference>
<protein>
    <recommendedName>
        <fullName evidence="1">HAT C-terminal dimerisation domain-containing protein</fullName>
    </recommendedName>
</protein>
<proteinExistence type="predicted"/>
<name>A0AAV0Y8I8_9HEMI</name>
<dbReference type="InterPro" id="IPR012337">
    <property type="entry name" value="RNaseH-like_sf"/>
</dbReference>